<dbReference type="Proteomes" id="UP000244989">
    <property type="component" value="Unassembled WGS sequence"/>
</dbReference>
<feature type="domain" description="WYL" evidence="1">
    <location>
        <begin position="142"/>
        <end position="209"/>
    </location>
</feature>
<dbReference type="OrthoDB" id="3268930at2"/>
<evidence type="ECO:0000259" key="1">
    <source>
        <dbReference type="Pfam" id="PF13280"/>
    </source>
</evidence>
<protein>
    <submittedName>
        <fullName evidence="3">WYL domain-containing protein</fullName>
    </submittedName>
</protein>
<dbReference type="Pfam" id="PF13280">
    <property type="entry name" value="WYL"/>
    <property type="match status" value="1"/>
</dbReference>
<comment type="caution">
    <text evidence="3">The sequence shown here is derived from an EMBL/GenBank/DDBJ whole genome shotgun (WGS) entry which is preliminary data.</text>
</comment>
<evidence type="ECO:0000313" key="3">
    <source>
        <dbReference type="EMBL" id="PWC02296.1"/>
    </source>
</evidence>
<dbReference type="AlphaFoldDB" id="A0A2U1T8H0"/>
<sequence>MASRDDDVLYRRQNLTFALLHARRPRSRDWIRRHVDGYQNASEKTLQRDLRYLRSIGVPVTITHDDVGISAEHYELPPVTFTPAEATVIGLAGELGRAGEIGAFARSGWTKLAAGGARRDLSTPQMATHTSYNDTTRLSPGFLTRVLAAVDKQRRIRFQYRPSPAAASQTREMDVWGLVPHDGRVYLVGHDLDRDEPRCFRAVRVSGVEEAGPAEHPPVDDLRAVVRQSLDARRESVDAVLSAPEDYAGELGEARDGVISLKNVDADWLVRTAAAYAPEVVVKEPAEIRQRVVALLEEVAGE</sequence>
<name>A0A2U1T8H0_9CORY</name>
<gene>
    <name evidence="3" type="ORF">DF222_02895</name>
</gene>
<dbReference type="RefSeq" id="WP_108431519.1">
    <property type="nucleotide sequence ID" value="NZ_CP026947.1"/>
</dbReference>
<accession>A0A2U1T8H0</accession>
<evidence type="ECO:0000259" key="2">
    <source>
        <dbReference type="Pfam" id="PF25583"/>
    </source>
</evidence>
<feature type="domain" description="WCX" evidence="2">
    <location>
        <begin position="244"/>
        <end position="300"/>
    </location>
</feature>
<dbReference type="Pfam" id="PF25583">
    <property type="entry name" value="WCX"/>
    <property type="match status" value="1"/>
</dbReference>
<dbReference type="InterPro" id="IPR057727">
    <property type="entry name" value="WCX_dom"/>
</dbReference>
<dbReference type="InterPro" id="IPR026881">
    <property type="entry name" value="WYL_dom"/>
</dbReference>
<reference evidence="4" key="1">
    <citation type="submission" date="2018-04" db="EMBL/GenBank/DDBJ databases">
        <authorList>
            <person name="Liu S."/>
            <person name="Wang Z."/>
            <person name="Li J."/>
        </authorList>
    </citation>
    <scope>NUCLEOTIDE SEQUENCE [LARGE SCALE GENOMIC DNA]</scope>
    <source>
        <strain evidence="4">2189</strain>
    </source>
</reference>
<dbReference type="PROSITE" id="PS52050">
    <property type="entry name" value="WYL"/>
    <property type="match status" value="1"/>
</dbReference>
<dbReference type="PANTHER" id="PTHR34580">
    <property type="match status" value="1"/>
</dbReference>
<evidence type="ECO:0000313" key="4">
    <source>
        <dbReference type="Proteomes" id="UP000244989"/>
    </source>
</evidence>
<keyword evidence="4" id="KW-1185">Reference proteome</keyword>
<dbReference type="EMBL" id="QEEZ01000004">
    <property type="protein sequence ID" value="PWC02296.1"/>
    <property type="molecule type" value="Genomic_DNA"/>
</dbReference>
<organism evidence="3 4">
    <name type="scientific">Corynebacterium yudongzhengii</name>
    <dbReference type="NCBI Taxonomy" id="2080740"/>
    <lineage>
        <taxon>Bacteria</taxon>
        <taxon>Bacillati</taxon>
        <taxon>Actinomycetota</taxon>
        <taxon>Actinomycetes</taxon>
        <taxon>Mycobacteriales</taxon>
        <taxon>Corynebacteriaceae</taxon>
        <taxon>Corynebacterium</taxon>
    </lineage>
</organism>
<dbReference type="InterPro" id="IPR051534">
    <property type="entry name" value="CBASS_pafABC_assoc_protein"/>
</dbReference>
<proteinExistence type="predicted"/>
<dbReference type="KEGG" id="cyz:C3B44_05675"/>
<dbReference type="PANTHER" id="PTHR34580:SF3">
    <property type="entry name" value="PROTEIN PAFB"/>
    <property type="match status" value="1"/>
</dbReference>